<feature type="binding site" evidence="2">
    <location>
        <position position="71"/>
    </location>
    <ligand>
        <name>Mg(2+)</name>
        <dbReference type="ChEBI" id="CHEBI:18420"/>
        <label>3</label>
    </ligand>
</feature>
<feature type="domain" description="PurM-like N-terminal" evidence="3">
    <location>
        <begin position="24"/>
        <end position="134"/>
    </location>
</feature>
<dbReference type="GO" id="GO:0000287">
    <property type="term" value="F:magnesium ion binding"/>
    <property type="evidence" value="ECO:0007669"/>
    <property type="project" value="UniProtKB-UniRule"/>
</dbReference>
<dbReference type="InterPro" id="IPR006283">
    <property type="entry name" value="ThiL-like"/>
</dbReference>
<dbReference type="Gene3D" id="3.30.1330.10">
    <property type="entry name" value="PurM-like, N-terminal domain"/>
    <property type="match status" value="1"/>
</dbReference>
<dbReference type="CDD" id="cd02194">
    <property type="entry name" value="ThiL"/>
    <property type="match status" value="1"/>
</dbReference>
<keyword evidence="6" id="KW-1185">Reference proteome</keyword>
<feature type="binding site" evidence="2">
    <location>
        <position position="142"/>
    </location>
    <ligand>
        <name>ATP</name>
        <dbReference type="ChEBI" id="CHEBI:30616"/>
    </ligand>
</feature>
<evidence type="ECO:0000259" key="3">
    <source>
        <dbReference type="Pfam" id="PF00586"/>
    </source>
</evidence>
<dbReference type="NCBIfam" id="TIGR01379">
    <property type="entry name" value="thiL"/>
    <property type="match status" value="1"/>
</dbReference>
<dbReference type="GO" id="GO:0009229">
    <property type="term" value="P:thiamine diphosphate biosynthetic process"/>
    <property type="evidence" value="ECO:0007669"/>
    <property type="project" value="UniProtKB-UniRule"/>
</dbReference>
<dbReference type="PATRIC" id="fig|1454001.3.peg.1225"/>
<feature type="binding site" evidence="2">
    <location>
        <position position="210"/>
    </location>
    <ligand>
        <name>Mg(2+)</name>
        <dbReference type="ChEBI" id="CHEBI:18420"/>
        <label>5</label>
    </ligand>
</feature>
<comment type="catalytic activity">
    <reaction evidence="2">
        <text>thiamine phosphate + ATP = thiamine diphosphate + ADP</text>
        <dbReference type="Rhea" id="RHEA:15913"/>
        <dbReference type="ChEBI" id="CHEBI:30616"/>
        <dbReference type="ChEBI" id="CHEBI:37575"/>
        <dbReference type="ChEBI" id="CHEBI:58937"/>
        <dbReference type="ChEBI" id="CHEBI:456216"/>
        <dbReference type="EC" id="2.7.4.16"/>
    </reaction>
</comment>
<protein>
    <recommendedName>
        <fullName evidence="2">Thiamine-monophosphate kinase</fullName>
        <shortName evidence="2">TMP kinase</shortName>
        <shortName evidence="2">Thiamine-phosphate kinase</shortName>
        <ecNumber evidence="2">2.7.4.16</ecNumber>
    </recommendedName>
</protein>
<evidence type="ECO:0000313" key="5">
    <source>
        <dbReference type="EMBL" id="EXI68419.1"/>
    </source>
</evidence>
<dbReference type="AlphaFoldDB" id="A0A011PQ11"/>
<dbReference type="GO" id="GO:0009228">
    <property type="term" value="P:thiamine biosynthetic process"/>
    <property type="evidence" value="ECO:0007669"/>
    <property type="project" value="UniProtKB-KW"/>
</dbReference>
<accession>A0A011PQ11</accession>
<dbReference type="SUPFAM" id="SSF55326">
    <property type="entry name" value="PurM N-terminal domain-like"/>
    <property type="match status" value="1"/>
</dbReference>
<feature type="binding site" evidence="2">
    <location>
        <position position="43"/>
    </location>
    <ligand>
        <name>Mg(2+)</name>
        <dbReference type="ChEBI" id="CHEBI:18420"/>
        <label>2</label>
    </ligand>
</feature>
<keyword evidence="2 5" id="KW-0808">Transferase</keyword>
<feature type="binding site" evidence="2">
    <location>
        <position position="26"/>
    </location>
    <ligand>
        <name>Mg(2+)</name>
        <dbReference type="ChEBI" id="CHEBI:18420"/>
        <label>3</label>
    </ligand>
</feature>
<keyword evidence="2" id="KW-0547">Nucleotide-binding</keyword>
<evidence type="ECO:0000256" key="2">
    <source>
        <dbReference type="HAMAP-Rule" id="MF_02128"/>
    </source>
</evidence>
<feature type="binding site" evidence="2">
    <location>
        <position position="42"/>
    </location>
    <ligand>
        <name>Mg(2+)</name>
        <dbReference type="ChEBI" id="CHEBI:18420"/>
        <label>1</label>
    </ligand>
</feature>
<feature type="binding site" evidence="2">
    <location>
        <position position="313"/>
    </location>
    <ligand>
        <name>substrate</name>
    </ligand>
</feature>
<evidence type="ECO:0000259" key="4">
    <source>
        <dbReference type="Pfam" id="PF02769"/>
    </source>
</evidence>
<dbReference type="InterPro" id="IPR010918">
    <property type="entry name" value="PurM-like_C_dom"/>
</dbReference>
<reference evidence="5" key="1">
    <citation type="submission" date="2014-02" db="EMBL/GenBank/DDBJ databases">
        <title>Expanding our view of genomic diversity in Candidatus Accumulibacter clades.</title>
        <authorList>
            <person name="Skennerton C.T."/>
            <person name="Barr J.J."/>
            <person name="Slater F.R."/>
            <person name="Bond P.L."/>
            <person name="Tyson G.W."/>
        </authorList>
    </citation>
    <scope>NUCLEOTIDE SEQUENCE [LARGE SCALE GENOMIC DNA]</scope>
</reference>
<keyword evidence="2" id="KW-0479">Metal-binding</keyword>
<feature type="binding site" evidence="2">
    <location>
        <position position="71"/>
    </location>
    <ligand>
        <name>Mg(2+)</name>
        <dbReference type="ChEBI" id="CHEBI:18420"/>
        <label>2</label>
    </ligand>
</feature>
<sequence length="317" mass="33500">MANEFELIRRHFARPTPAALLGPGDDCALLVPAAGSVLAVTTDMLVEGTHFLPDTDPCALGWKTLAVSLSDLAAMGARPRWVLLAGSFPAADEPWIAQFAAGLFACAGSHAVDVVGGDMTRGPRNLCLTAIGEVPADTALRRDRALPGDDIWLSGPTGLAALGLAHLQERVHLGEALRGTCLAALQRPLPRVELGIRLRDLAHAAIDVSDGLLADLGHVVEQSRAGAEISLDLLPPLPTGVEPLLARRCQLAGGDDYELLFTAAVSRRDDLVALAGELQLPLCRCGRILPAPVGEIRVVDASGRRVHFDDRGFDHFA</sequence>
<feature type="binding site" evidence="2">
    <location>
        <position position="26"/>
    </location>
    <ligand>
        <name>Mg(2+)</name>
        <dbReference type="ChEBI" id="CHEBI:18420"/>
        <label>4</label>
    </ligand>
</feature>
<feature type="binding site" evidence="2">
    <location>
        <position position="50"/>
    </location>
    <ligand>
        <name>substrate</name>
    </ligand>
</feature>
<dbReference type="Pfam" id="PF00586">
    <property type="entry name" value="AIRS"/>
    <property type="match status" value="1"/>
</dbReference>
<dbReference type="InterPro" id="IPR036676">
    <property type="entry name" value="PurM-like_C_sf"/>
</dbReference>
<gene>
    <name evidence="2 5" type="primary">thiL</name>
    <name evidence="5" type="ORF">AW08_01201</name>
</gene>
<dbReference type="STRING" id="1454001.AW08_01201"/>
<name>A0A011PQ11_9PROT</name>
<proteinExistence type="inferred from homology"/>
<feature type="binding site" evidence="2">
    <location>
        <position position="118"/>
    </location>
    <ligand>
        <name>Mg(2+)</name>
        <dbReference type="ChEBI" id="CHEBI:18420"/>
        <label>1</label>
    </ligand>
</feature>
<feature type="binding site" evidence="2">
    <location>
        <position position="207"/>
    </location>
    <ligand>
        <name>Mg(2+)</name>
        <dbReference type="ChEBI" id="CHEBI:18420"/>
        <label>3</label>
    </ligand>
</feature>
<comment type="caution">
    <text evidence="5">The sequence shown here is derived from an EMBL/GenBank/DDBJ whole genome shotgun (WGS) entry which is preliminary data.</text>
</comment>
<dbReference type="EMBL" id="JFAX01000005">
    <property type="protein sequence ID" value="EXI68419.1"/>
    <property type="molecule type" value="Genomic_DNA"/>
</dbReference>
<comment type="pathway">
    <text evidence="2">Cofactor biosynthesis; thiamine diphosphate biosynthesis; thiamine diphosphate from thiamine phosphate: step 1/1.</text>
</comment>
<keyword evidence="1 2" id="KW-0784">Thiamine biosynthesis</keyword>
<dbReference type="InterPro" id="IPR016188">
    <property type="entry name" value="PurM-like_N"/>
</dbReference>
<feature type="binding site" evidence="2">
    <location>
        <position position="43"/>
    </location>
    <ligand>
        <name>Mg(2+)</name>
        <dbReference type="ChEBI" id="CHEBI:18420"/>
        <label>1</label>
    </ligand>
</feature>
<dbReference type="SUPFAM" id="SSF56042">
    <property type="entry name" value="PurM C-terminal domain-like"/>
    <property type="match status" value="1"/>
</dbReference>
<feature type="binding site" evidence="2">
    <location>
        <begin position="117"/>
        <end position="118"/>
    </location>
    <ligand>
        <name>ATP</name>
        <dbReference type="ChEBI" id="CHEBI:30616"/>
    </ligand>
</feature>
<evidence type="ECO:0000256" key="1">
    <source>
        <dbReference type="ARBA" id="ARBA00022977"/>
    </source>
</evidence>
<comment type="function">
    <text evidence="2">Catalyzes the ATP-dependent phosphorylation of thiamine-monophosphate (TMP) to form thiamine-pyrophosphate (TPP), the active form of vitamin B1.</text>
</comment>
<dbReference type="GO" id="GO:0009030">
    <property type="term" value="F:thiamine-phosphate kinase activity"/>
    <property type="evidence" value="ECO:0007669"/>
    <property type="project" value="UniProtKB-UniRule"/>
</dbReference>
<organism evidence="5 6">
    <name type="scientific">Candidatus Accumulibacter adjunctus</name>
    <dbReference type="NCBI Taxonomy" id="1454001"/>
    <lineage>
        <taxon>Bacteria</taxon>
        <taxon>Pseudomonadati</taxon>
        <taxon>Pseudomonadota</taxon>
        <taxon>Betaproteobacteria</taxon>
        <taxon>Candidatus Accumulibacter</taxon>
    </lineage>
</organism>
<dbReference type="Proteomes" id="UP000020218">
    <property type="component" value="Unassembled WGS sequence"/>
</dbReference>
<feature type="binding site" evidence="2">
    <location>
        <position position="209"/>
    </location>
    <ligand>
        <name>ATP</name>
        <dbReference type="ChEBI" id="CHEBI:30616"/>
    </ligand>
</feature>
<dbReference type="PANTHER" id="PTHR30270">
    <property type="entry name" value="THIAMINE-MONOPHOSPHATE KINASE"/>
    <property type="match status" value="1"/>
</dbReference>
<comment type="caution">
    <text evidence="2">Lacks conserved residue(s) required for the propagation of feature annotation.</text>
</comment>
<dbReference type="UniPathway" id="UPA00060">
    <property type="reaction ID" value="UER00142"/>
</dbReference>
<feature type="domain" description="PurM-like C-terminal" evidence="4">
    <location>
        <begin position="147"/>
        <end position="297"/>
    </location>
</feature>
<dbReference type="EC" id="2.7.4.16" evidence="2"/>
<comment type="miscellaneous">
    <text evidence="2">Reaction mechanism of ThiL seems to utilize a direct, inline transfer of the gamma-phosphate of ATP to TMP rather than a phosphorylated enzyme intermediate.</text>
</comment>
<comment type="similarity">
    <text evidence="2">Belongs to the thiamine-monophosphate kinase family.</text>
</comment>
<dbReference type="InterPro" id="IPR036921">
    <property type="entry name" value="PurM-like_N_sf"/>
</dbReference>
<feature type="binding site" evidence="2">
    <location>
        <position position="255"/>
    </location>
    <ligand>
        <name>substrate</name>
    </ligand>
</feature>
<evidence type="ECO:0000313" key="6">
    <source>
        <dbReference type="Proteomes" id="UP000020218"/>
    </source>
</evidence>
<dbReference type="PIRSF" id="PIRSF005303">
    <property type="entry name" value="Thiam_monoph_kin"/>
    <property type="match status" value="1"/>
</dbReference>
<keyword evidence="2 5" id="KW-0418">Kinase</keyword>
<keyword evidence="2" id="KW-0460">Magnesium</keyword>
<feature type="binding site" evidence="2">
    <location>
        <position position="41"/>
    </location>
    <ligand>
        <name>Mg(2+)</name>
        <dbReference type="ChEBI" id="CHEBI:18420"/>
        <label>4</label>
    </ligand>
</feature>
<dbReference type="PANTHER" id="PTHR30270:SF0">
    <property type="entry name" value="THIAMINE-MONOPHOSPHATE KINASE"/>
    <property type="match status" value="1"/>
</dbReference>
<feature type="binding site" evidence="2">
    <location>
        <position position="71"/>
    </location>
    <ligand>
        <name>Mg(2+)</name>
        <dbReference type="ChEBI" id="CHEBI:18420"/>
        <label>4</label>
    </ligand>
</feature>
<dbReference type="Pfam" id="PF02769">
    <property type="entry name" value="AIRS_C"/>
    <property type="match status" value="1"/>
</dbReference>
<dbReference type="Gene3D" id="3.90.650.10">
    <property type="entry name" value="PurM-like C-terminal domain"/>
    <property type="match status" value="1"/>
</dbReference>
<dbReference type="HAMAP" id="MF_02128">
    <property type="entry name" value="TMP_kinase"/>
    <property type="match status" value="1"/>
</dbReference>
<keyword evidence="2" id="KW-0067">ATP-binding</keyword>
<dbReference type="GO" id="GO:0005524">
    <property type="term" value="F:ATP binding"/>
    <property type="evidence" value="ECO:0007669"/>
    <property type="project" value="UniProtKB-UniRule"/>
</dbReference>